<reference evidence="1" key="1">
    <citation type="submission" date="2017-05" db="UniProtKB">
        <authorList>
            <consortium name="EnsemblMetazoa"/>
        </authorList>
    </citation>
    <scope>IDENTIFICATION</scope>
</reference>
<dbReference type="AlphaFoldDB" id="A0A1X7TVL9"/>
<evidence type="ECO:0000313" key="1">
    <source>
        <dbReference type="EnsemblMetazoa" id="Aqu2.1.19108_001"/>
    </source>
</evidence>
<organism evidence="1">
    <name type="scientific">Amphimedon queenslandica</name>
    <name type="common">Sponge</name>
    <dbReference type="NCBI Taxonomy" id="400682"/>
    <lineage>
        <taxon>Eukaryota</taxon>
        <taxon>Metazoa</taxon>
        <taxon>Porifera</taxon>
        <taxon>Demospongiae</taxon>
        <taxon>Heteroscleromorpha</taxon>
        <taxon>Haplosclerida</taxon>
        <taxon>Niphatidae</taxon>
        <taxon>Amphimedon</taxon>
    </lineage>
</organism>
<dbReference type="EnsemblMetazoa" id="Aqu2.1.19108_001">
    <property type="protein sequence ID" value="Aqu2.1.19108_001"/>
    <property type="gene ID" value="Aqu2.1.19108"/>
</dbReference>
<accession>A0A1X7TVL9</accession>
<proteinExistence type="predicted"/>
<protein>
    <submittedName>
        <fullName evidence="1">Uncharacterized protein</fullName>
    </submittedName>
</protein>
<name>A0A1X7TVL9_AMPQE</name>
<dbReference type="InParanoid" id="A0A1X7TVL9"/>
<sequence length="111" mass="11750">AACKIATEVISFLCGANLLASLKKSGGIHPTVVGNLLRRLISKCLSIFVKSDAIHKLSRLQLGVGDSDGADAITHASNLIHSDVSIPISSKATLQVNFSNAFNHVDCNMMF</sequence>